<dbReference type="EMBL" id="GIKN01003009">
    <property type="protein sequence ID" value="NIE45282.1"/>
    <property type="molecule type" value="Transcribed_RNA"/>
</dbReference>
<sequence length="153" mass="17281">MRDRTVPDCVRLHRSLICANNSTGCRKKEGGRQGKTNTVITPIKYCNPERCKRSCEQQRTFQEIEVEHAYCNGSQCTCKYKLACDVSDCYQKCAREKFVTRTKTNGCVIQECFCLFEDRCEKRNCAEGCQGAKPNTDGVKGVCVGSGCSCRWM</sequence>
<protein>
    <submittedName>
        <fullName evidence="1">Uncharacterized protein</fullName>
    </submittedName>
</protein>
<reference evidence="1" key="1">
    <citation type="submission" date="2020-03" db="EMBL/GenBank/DDBJ databases">
        <title>A transcriptome and proteome of the tick Rhipicephalus microplus shaped by the genetic composition of its hosts and developmental stage.</title>
        <authorList>
            <person name="Garcia G.R."/>
            <person name="Ribeiro J.M.C."/>
            <person name="Maruyama S.R."/>
            <person name="Gardinasse L.G."/>
            <person name="Nelson K."/>
            <person name="Ferreira B.R."/>
            <person name="Andrade T.G."/>
            <person name="Santos I.K.F.M."/>
        </authorList>
    </citation>
    <scope>NUCLEOTIDE SEQUENCE</scope>
    <source>
        <strain evidence="1">NSGR</strain>
        <tissue evidence="1">Salivary glands</tissue>
    </source>
</reference>
<accession>A0A6G5A2P4</accession>
<evidence type="ECO:0000313" key="1">
    <source>
        <dbReference type="EMBL" id="NIE45282.1"/>
    </source>
</evidence>
<organism evidence="1">
    <name type="scientific">Rhipicephalus microplus</name>
    <name type="common">Cattle tick</name>
    <name type="synonym">Boophilus microplus</name>
    <dbReference type="NCBI Taxonomy" id="6941"/>
    <lineage>
        <taxon>Eukaryota</taxon>
        <taxon>Metazoa</taxon>
        <taxon>Ecdysozoa</taxon>
        <taxon>Arthropoda</taxon>
        <taxon>Chelicerata</taxon>
        <taxon>Arachnida</taxon>
        <taxon>Acari</taxon>
        <taxon>Parasitiformes</taxon>
        <taxon>Ixodida</taxon>
        <taxon>Ixodoidea</taxon>
        <taxon>Ixodidae</taxon>
        <taxon>Rhipicephalinae</taxon>
        <taxon>Rhipicephalus</taxon>
        <taxon>Boophilus</taxon>
    </lineage>
</organism>
<proteinExistence type="predicted"/>
<name>A0A6G5A2P4_RHIMP</name>
<dbReference type="AlphaFoldDB" id="A0A6G5A2P4"/>